<accession>W7TCJ4</accession>
<dbReference type="EMBL" id="AZIL01001411">
    <property type="protein sequence ID" value="EWM23947.1"/>
    <property type="molecule type" value="Genomic_DNA"/>
</dbReference>
<evidence type="ECO:0000256" key="1">
    <source>
        <dbReference type="SAM" id="MobiDB-lite"/>
    </source>
</evidence>
<feature type="region of interest" description="Disordered" evidence="1">
    <location>
        <begin position="77"/>
        <end position="118"/>
    </location>
</feature>
<gene>
    <name evidence="2" type="ORF">Naga_100027g43</name>
</gene>
<proteinExistence type="predicted"/>
<comment type="caution">
    <text evidence="2">The sequence shown here is derived from an EMBL/GenBank/DDBJ whole genome shotgun (WGS) entry which is preliminary data.</text>
</comment>
<evidence type="ECO:0000313" key="2">
    <source>
        <dbReference type="EMBL" id="EWM23947.1"/>
    </source>
</evidence>
<evidence type="ECO:0000313" key="3">
    <source>
        <dbReference type="Proteomes" id="UP000019335"/>
    </source>
</evidence>
<protein>
    <submittedName>
        <fullName evidence="2">Uncharacterized protein</fullName>
    </submittedName>
</protein>
<sequence length="118" mass="13252">MYSIIVYLVVGDRATEVERGRTEVWMDVAETLSLGSAARMVMHHPDDCTVAGRKKRKKEEPYASTFTRKLREIVEVSSENEGDVERREEDVREKGSEAKTRAVCFSDGTQGLAADGRL</sequence>
<dbReference type="AlphaFoldDB" id="W7TCJ4"/>
<organism evidence="2 3">
    <name type="scientific">Nannochloropsis gaditana</name>
    <dbReference type="NCBI Taxonomy" id="72520"/>
    <lineage>
        <taxon>Eukaryota</taxon>
        <taxon>Sar</taxon>
        <taxon>Stramenopiles</taxon>
        <taxon>Ochrophyta</taxon>
        <taxon>Eustigmatophyceae</taxon>
        <taxon>Eustigmatales</taxon>
        <taxon>Monodopsidaceae</taxon>
        <taxon>Nannochloropsis</taxon>
    </lineage>
</organism>
<name>W7TCJ4_9STRA</name>
<feature type="compositionally biased region" description="Basic and acidic residues" evidence="1">
    <location>
        <begin position="83"/>
        <end position="100"/>
    </location>
</feature>
<dbReference type="Proteomes" id="UP000019335">
    <property type="component" value="Chromosome 15"/>
</dbReference>
<reference evidence="2 3" key="1">
    <citation type="journal article" date="2014" name="Mol. Plant">
        <title>Chromosome Scale Genome Assembly and Transcriptome Profiling of Nannochloropsis gaditana in Nitrogen Depletion.</title>
        <authorList>
            <person name="Corteggiani Carpinelli E."/>
            <person name="Telatin A."/>
            <person name="Vitulo N."/>
            <person name="Forcato C."/>
            <person name="D'Angelo M."/>
            <person name="Schiavon R."/>
            <person name="Vezzi A."/>
            <person name="Giacometti G.M."/>
            <person name="Morosinotto T."/>
            <person name="Valle G."/>
        </authorList>
    </citation>
    <scope>NUCLEOTIDE SEQUENCE [LARGE SCALE GENOMIC DNA]</scope>
    <source>
        <strain evidence="2 3">B-31</strain>
    </source>
</reference>
<keyword evidence="3" id="KW-1185">Reference proteome</keyword>